<organism evidence="2 3">
    <name type="scientific">Neptunomonas concharum</name>
    <dbReference type="NCBI Taxonomy" id="1031538"/>
    <lineage>
        <taxon>Bacteria</taxon>
        <taxon>Pseudomonadati</taxon>
        <taxon>Pseudomonadota</taxon>
        <taxon>Gammaproteobacteria</taxon>
        <taxon>Oceanospirillales</taxon>
        <taxon>Oceanospirillaceae</taxon>
        <taxon>Neptunomonas</taxon>
    </lineage>
</organism>
<dbReference type="KEGG" id="ncu:F0U83_02150"/>
<reference evidence="2 3" key="1">
    <citation type="journal article" date="2019" name="Biochem. Eng. J.">
        <title>Metabolic engineering of the marine bacteria Neptunomonas concharum for the production of acetoin and meso-2,3-butanediol from acetate.</title>
        <authorList>
            <person name="Li W."/>
            <person name="Pu N."/>
            <person name="Liu C.-X."/>
            <person name="Yuan Q.-P."/>
            <person name="Li Z.-J."/>
        </authorList>
    </citation>
    <scope>NUCLEOTIDE SEQUENCE [LARGE SCALE GENOMIC DNA]</scope>
    <source>
        <strain evidence="2 3">JCM17730</strain>
    </source>
</reference>
<sequence>MLHQRFTQLACLLLLPLSVTHAAAEQIFTQSGNVPQLVELYTSQGCSSCPPADKKLNQLLEDPGLWKQRIPVAFHVDYWDYLGWKDPFATALNSQRQYHLKKTGAISNVYTPGWVVDGKEWRGFFIGKALPKVAAKEANTLTANLSEDRHVSIHFPQEEQLAAHVAILSFDLTSEITAGENQDKILQNQFVVTYFNQALSSNNWAFSLPERKTEREAIAIWLTYPNSAEPVQAVAGWIE</sequence>
<accession>A0A5P1R7F7</accession>
<dbReference type="Pfam" id="PF06764">
    <property type="entry name" value="DUF1223"/>
    <property type="match status" value="1"/>
</dbReference>
<dbReference type="AlphaFoldDB" id="A0A5P1R7F7"/>
<keyword evidence="1" id="KW-0732">Signal</keyword>
<dbReference type="PANTHER" id="PTHR36057:SF1">
    <property type="entry name" value="LIPOPROTEIN LIPID ATTACHMENT SITE-LIKE PROTEIN, PUTATIVE (DUF1223)-RELATED"/>
    <property type="match status" value="1"/>
</dbReference>
<dbReference type="InterPro" id="IPR010634">
    <property type="entry name" value="DUF1223"/>
</dbReference>
<dbReference type="RefSeq" id="WP_138986303.1">
    <property type="nucleotide sequence ID" value="NZ_CP043869.1"/>
</dbReference>
<gene>
    <name evidence="2" type="ORF">F0U83_02150</name>
</gene>
<evidence type="ECO:0000256" key="1">
    <source>
        <dbReference type="SAM" id="SignalP"/>
    </source>
</evidence>
<keyword evidence="3" id="KW-1185">Reference proteome</keyword>
<protein>
    <submittedName>
        <fullName evidence="2">DUF1223 domain-containing protein</fullName>
    </submittedName>
</protein>
<dbReference type="PANTHER" id="PTHR36057">
    <property type="match status" value="1"/>
</dbReference>
<dbReference type="Proteomes" id="UP000324760">
    <property type="component" value="Chromosome"/>
</dbReference>
<evidence type="ECO:0000313" key="2">
    <source>
        <dbReference type="EMBL" id="QEQ95599.1"/>
    </source>
</evidence>
<name>A0A5P1R7F7_9GAMM</name>
<feature type="chain" id="PRO_5025064307" evidence="1">
    <location>
        <begin position="23"/>
        <end position="239"/>
    </location>
</feature>
<feature type="signal peptide" evidence="1">
    <location>
        <begin position="1"/>
        <end position="22"/>
    </location>
</feature>
<proteinExistence type="predicted"/>
<dbReference type="EMBL" id="CP043869">
    <property type="protein sequence ID" value="QEQ95599.1"/>
    <property type="molecule type" value="Genomic_DNA"/>
</dbReference>
<evidence type="ECO:0000313" key="3">
    <source>
        <dbReference type="Proteomes" id="UP000324760"/>
    </source>
</evidence>
<dbReference type="InterPro" id="IPR036249">
    <property type="entry name" value="Thioredoxin-like_sf"/>
</dbReference>
<dbReference type="OrthoDB" id="9808254at2"/>
<dbReference type="SUPFAM" id="SSF52833">
    <property type="entry name" value="Thioredoxin-like"/>
    <property type="match status" value="1"/>
</dbReference>